<dbReference type="OrthoDB" id="9779344at2"/>
<feature type="domain" description="PSP1 C-terminal" evidence="1">
    <location>
        <begin position="107"/>
        <end position="192"/>
    </location>
</feature>
<dbReference type="GO" id="GO:0005737">
    <property type="term" value="C:cytoplasm"/>
    <property type="evidence" value="ECO:0007669"/>
    <property type="project" value="TreeGrafter"/>
</dbReference>
<accession>Q8KDS6</accession>
<gene>
    <name evidence="2" type="ordered locus">CT0968</name>
</gene>
<dbReference type="AlphaFoldDB" id="Q8KDS6"/>
<evidence type="ECO:0000259" key="1">
    <source>
        <dbReference type="PROSITE" id="PS51411"/>
    </source>
</evidence>
<dbReference type="PATRIC" id="fig|194439.7.peg.878"/>
<dbReference type="PANTHER" id="PTHR43830:SF3">
    <property type="entry name" value="PROTEIN PSP1"/>
    <property type="match status" value="1"/>
</dbReference>
<dbReference type="Pfam" id="PF04468">
    <property type="entry name" value="PSP1"/>
    <property type="match status" value="1"/>
</dbReference>
<dbReference type="SMR" id="Q8KDS6"/>
<dbReference type="STRING" id="194439.CT0968"/>
<dbReference type="Proteomes" id="UP000001007">
    <property type="component" value="Chromosome"/>
</dbReference>
<dbReference type="RefSeq" id="WP_010932648.1">
    <property type="nucleotide sequence ID" value="NC_002932.3"/>
</dbReference>
<dbReference type="EMBL" id="AE006470">
    <property type="protein sequence ID" value="AAM72203.1"/>
    <property type="molecule type" value="Genomic_DNA"/>
</dbReference>
<dbReference type="KEGG" id="cte:CT0968"/>
<dbReference type="eggNOG" id="COG1774">
    <property type="taxonomic scope" value="Bacteria"/>
</dbReference>
<dbReference type="InterPro" id="IPR007557">
    <property type="entry name" value="PSP1_C"/>
</dbReference>
<proteinExistence type="predicted"/>
<reference evidence="2 3" key="1">
    <citation type="journal article" date="2002" name="Proc. Natl. Acad. Sci. U.S.A.">
        <title>The complete genome sequence of Chlorobium tepidum TLS, a photosynthetic, anaerobic, green-sulfur bacterium.</title>
        <authorList>
            <person name="Eisen J.A."/>
            <person name="Nelson K.E."/>
            <person name="Paulsen I.T."/>
            <person name="Heidelberg J.F."/>
            <person name="Wu M."/>
            <person name="Dodson R.J."/>
            <person name="Deboy R."/>
            <person name="Gwinn M.L."/>
            <person name="Nelson W.C."/>
            <person name="Haft D.H."/>
            <person name="Hickey E.K."/>
            <person name="Peterson J.D."/>
            <person name="Durkin A.S."/>
            <person name="Kolonay J.L."/>
            <person name="Yang F."/>
            <person name="Holt I."/>
            <person name="Umayam L.A."/>
            <person name="Mason T."/>
            <person name="Brenner M."/>
            <person name="Shea T.P."/>
            <person name="Parksey D."/>
            <person name="Nierman W.C."/>
            <person name="Feldblyum T.V."/>
            <person name="Hansen C.L."/>
            <person name="Craven M.B."/>
            <person name="Radune D."/>
            <person name="Vamathevan J."/>
            <person name="Khouri H."/>
            <person name="White O."/>
            <person name="Gruber T.M."/>
            <person name="Ketchum K.A."/>
            <person name="Venter J.C."/>
            <person name="Tettelin H."/>
            <person name="Bryant D.A."/>
            <person name="Fraser C.M."/>
        </authorList>
    </citation>
    <scope>NUCLEOTIDE SEQUENCE [LARGE SCALE GENOMIC DNA]</scope>
    <source>
        <strain evidence="3">ATCC 49652 / DSM 12025 / NBRC 103806 / TLS</strain>
    </source>
</reference>
<dbReference type="PANTHER" id="PTHR43830">
    <property type="entry name" value="PROTEIN PSP1"/>
    <property type="match status" value="1"/>
</dbReference>
<name>Q8KDS6_CHLTE</name>
<dbReference type="EnsemblBacteria" id="AAM72203">
    <property type="protein sequence ID" value="AAM72203"/>
    <property type="gene ID" value="CT0968"/>
</dbReference>
<evidence type="ECO:0000313" key="2">
    <source>
        <dbReference type="EMBL" id="AAM72203.1"/>
    </source>
</evidence>
<dbReference type="HOGENOM" id="CLU_033149_2_0_10"/>
<protein>
    <recommendedName>
        <fullName evidence="1">PSP1 C-terminal domain-containing protein</fullName>
    </recommendedName>
</protein>
<dbReference type="InterPro" id="IPR047767">
    <property type="entry name" value="PSP1-like"/>
</dbReference>
<evidence type="ECO:0000313" key="3">
    <source>
        <dbReference type="Proteomes" id="UP000001007"/>
    </source>
</evidence>
<dbReference type="NCBIfam" id="NF041131">
    <property type="entry name" value="RicT_YaaT_fam"/>
    <property type="match status" value="1"/>
</dbReference>
<keyword evidence="3" id="KW-1185">Reference proteome</keyword>
<dbReference type="PROSITE" id="PS51411">
    <property type="entry name" value="PSP1_C"/>
    <property type="match status" value="1"/>
</dbReference>
<organism evidence="2 3">
    <name type="scientific">Chlorobaculum tepidum (strain ATCC 49652 / DSM 12025 / NBRC 103806 / TLS)</name>
    <name type="common">Chlorobium tepidum</name>
    <dbReference type="NCBI Taxonomy" id="194439"/>
    <lineage>
        <taxon>Bacteria</taxon>
        <taxon>Pseudomonadati</taxon>
        <taxon>Chlorobiota</taxon>
        <taxon>Chlorobiia</taxon>
        <taxon>Chlorobiales</taxon>
        <taxon>Chlorobiaceae</taxon>
        <taxon>Chlorobaculum</taxon>
    </lineage>
</organism>
<sequence>MGTVLCSCLLGDNAKVRLKLSKMLEEEASGFYPDVLPEGSVSICEVEMKGCRREFYADRRSEEIEIGTPVIVEADGGFDMGVVYSTGRIALRKLQLKGLVSEVEKLPAIMRRATEEEVREFTEIRKREPEIREACLKRIERHQLDMKLVDIDLRLDQQKLSVYYTATHRIDFRGLVRDLAGEFKARIQMVQITTREEARRTNAQGSCGCALCCSTWMQKIHSNPFAEKPQMPDSMNGDNFSFNTIGLCNRPKCCLGFSKTNGKNGNCHHGKVRQNGWPSVGTTFTVRDGNAVVEGVDQQKKSIWIRYVSTGQKRRISLDQYNNMAGKRQGGQA</sequence>